<protein>
    <submittedName>
        <fullName evidence="1">Uncharacterized protein</fullName>
    </submittedName>
</protein>
<evidence type="ECO:0000313" key="4">
    <source>
        <dbReference type="Proteomes" id="UP000663870"/>
    </source>
</evidence>
<name>A0A814ET13_9BILA</name>
<evidence type="ECO:0000313" key="2">
    <source>
        <dbReference type="EMBL" id="CAF1662609.1"/>
    </source>
</evidence>
<proteinExistence type="predicted"/>
<dbReference type="Proteomes" id="UP000663870">
    <property type="component" value="Unassembled WGS sequence"/>
</dbReference>
<reference evidence="1" key="1">
    <citation type="submission" date="2021-02" db="EMBL/GenBank/DDBJ databases">
        <authorList>
            <person name="Nowell W R."/>
        </authorList>
    </citation>
    <scope>NUCLEOTIDE SEQUENCE</scope>
</reference>
<sequence>MQSVIHNQLSAPSFKNQIKSGFINAGIIDETIEELEKPKATIEFSLNGGEISIPTKNGERKTYSLNISTEDKTPEVFQCIKQINRDQFESCALIEQ</sequence>
<gene>
    <name evidence="2" type="ORF">JXQ802_LOCUS56284</name>
    <name evidence="1" type="ORF">PYM288_LOCUS13076</name>
</gene>
<comment type="caution">
    <text evidence="1">The sequence shown here is derived from an EMBL/GenBank/DDBJ whole genome shotgun (WGS) entry which is preliminary data.</text>
</comment>
<dbReference type="Proteomes" id="UP000663854">
    <property type="component" value="Unassembled WGS sequence"/>
</dbReference>
<dbReference type="EMBL" id="CAJNOH010000254">
    <property type="protein sequence ID" value="CAF0970325.1"/>
    <property type="molecule type" value="Genomic_DNA"/>
</dbReference>
<organism evidence="1 3">
    <name type="scientific">Rotaria sordida</name>
    <dbReference type="NCBI Taxonomy" id="392033"/>
    <lineage>
        <taxon>Eukaryota</taxon>
        <taxon>Metazoa</taxon>
        <taxon>Spiralia</taxon>
        <taxon>Gnathifera</taxon>
        <taxon>Rotifera</taxon>
        <taxon>Eurotatoria</taxon>
        <taxon>Bdelloidea</taxon>
        <taxon>Philodinida</taxon>
        <taxon>Philodinidae</taxon>
        <taxon>Rotaria</taxon>
    </lineage>
</organism>
<keyword evidence="4" id="KW-1185">Reference proteome</keyword>
<accession>A0A814ET13</accession>
<dbReference type="AlphaFoldDB" id="A0A814ET13"/>
<evidence type="ECO:0000313" key="1">
    <source>
        <dbReference type="EMBL" id="CAF0970325.1"/>
    </source>
</evidence>
<evidence type="ECO:0000313" key="3">
    <source>
        <dbReference type="Proteomes" id="UP000663854"/>
    </source>
</evidence>
<dbReference type="EMBL" id="CAJNOL010013141">
    <property type="protein sequence ID" value="CAF1662609.1"/>
    <property type="molecule type" value="Genomic_DNA"/>
</dbReference>